<dbReference type="Proteomes" id="UP000295443">
    <property type="component" value="Unassembled WGS sequence"/>
</dbReference>
<evidence type="ECO:0000313" key="3">
    <source>
        <dbReference type="EMBL" id="TCJ12740.1"/>
    </source>
</evidence>
<dbReference type="Gene3D" id="3.30.420.40">
    <property type="match status" value="3"/>
</dbReference>
<dbReference type="AlphaFoldDB" id="A0A4R1B5G6"/>
<reference evidence="3 4" key="1">
    <citation type="submission" date="2019-03" db="EMBL/GenBank/DDBJ databases">
        <title>Genome sequence of Thiobacillaceae bacterium LSR1, a sulfur-oxidizing bacterium isolated from freshwater sediment.</title>
        <authorList>
            <person name="Li S."/>
        </authorList>
    </citation>
    <scope>NUCLEOTIDE SEQUENCE [LARGE SCALE GENOMIC DNA]</scope>
    <source>
        <strain evidence="3 4">LSR1</strain>
    </source>
</reference>
<name>A0A4R1B5G6_9PROT</name>
<evidence type="ECO:0000256" key="1">
    <source>
        <dbReference type="ARBA" id="ARBA00022741"/>
    </source>
</evidence>
<dbReference type="InterPro" id="IPR013126">
    <property type="entry name" value="Hsp_70_fam"/>
</dbReference>
<keyword evidence="1" id="KW-0547">Nucleotide-binding</keyword>
<keyword evidence="2" id="KW-0067">ATP-binding</keyword>
<dbReference type="PANTHER" id="PTHR19375">
    <property type="entry name" value="HEAT SHOCK PROTEIN 70KDA"/>
    <property type="match status" value="1"/>
</dbReference>
<protein>
    <submittedName>
        <fullName evidence="3">Hsp70 family protein</fullName>
    </submittedName>
</protein>
<evidence type="ECO:0000313" key="4">
    <source>
        <dbReference type="Proteomes" id="UP000295443"/>
    </source>
</evidence>
<gene>
    <name evidence="3" type="ORF">EZJ19_10870</name>
</gene>
<dbReference type="SUPFAM" id="SSF53067">
    <property type="entry name" value="Actin-like ATPase domain"/>
    <property type="match status" value="2"/>
</dbReference>
<dbReference type="EMBL" id="SJZB01000042">
    <property type="protein sequence ID" value="TCJ12740.1"/>
    <property type="molecule type" value="Genomic_DNA"/>
</dbReference>
<dbReference type="InterPro" id="IPR042054">
    <property type="entry name" value="YegD-like"/>
</dbReference>
<sequence>MPRRPRPTRSARASAGGAIVAIDFGTSNSTAGYPSAAGPVLVPLEADHATIPSAIFFNTEDECIQFGRSAIESYTQHYEGRLLRALKSVLGSALIEETTPVGNQRIAFKDIIGLFLRHLKARAEAGMGAAAEAVVLGRPVHFVDDDDARDRAAQDQLEAIAREAGFKQVDFQYEPIAAALDYEAGIDAEELALIADLGGGTADISIVRVSPARHLKADRKADVLANAGVHIGGTDYDKRLSLDQVMPHLGYRSHHRLHPDRELPAPVYFDLATWHRIVLLNDNRTASLLKELHHVAAQPALVHRLARVIRERTGHQLAGDVETAKIALSDAANVALALPYVDDGLVVELSRAAFERATGAETEKIAASIHACLNQAGVPATAITTLFLTGGTSAIPSVRAACRASVPNARLVEGDRFGSVGLGLTIHAGVRAHG</sequence>
<dbReference type="RefSeq" id="WP_131447481.1">
    <property type="nucleotide sequence ID" value="NZ_SJZB01000042.1"/>
</dbReference>
<proteinExistence type="predicted"/>
<dbReference type="OrthoDB" id="9807934at2"/>
<keyword evidence="4" id="KW-1185">Reference proteome</keyword>
<evidence type="ECO:0000256" key="2">
    <source>
        <dbReference type="ARBA" id="ARBA00022840"/>
    </source>
</evidence>
<dbReference type="CDD" id="cd10231">
    <property type="entry name" value="ASKHA_NBD_HSP70_YegD-like"/>
    <property type="match status" value="1"/>
</dbReference>
<accession>A0A4R1B5G6</accession>
<dbReference type="GO" id="GO:0005524">
    <property type="term" value="F:ATP binding"/>
    <property type="evidence" value="ECO:0007669"/>
    <property type="project" value="UniProtKB-KW"/>
</dbReference>
<dbReference type="Gene3D" id="3.90.640.10">
    <property type="entry name" value="Actin, Chain A, domain 4"/>
    <property type="match status" value="2"/>
</dbReference>
<comment type="caution">
    <text evidence="3">The sequence shown here is derived from an EMBL/GenBank/DDBJ whole genome shotgun (WGS) entry which is preliminary data.</text>
</comment>
<dbReference type="Pfam" id="PF00012">
    <property type="entry name" value="HSP70"/>
    <property type="match status" value="2"/>
</dbReference>
<dbReference type="InterPro" id="IPR043129">
    <property type="entry name" value="ATPase_NBD"/>
</dbReference>
<organism evidence="3 4">
    <name type="scientific">Parasulfuritortus cantonensis</name>
    <dbReference type="NCBI Taxonomy" id="2528202"/>
    <lineage>
        <taxon>Bacteria</taxon>
        <taxon>Pseudomonadati</taxon>
        <taxon>Pseudomonadota</taxon>
        <taxon>Betaproteobacteria</taxon>
        <taxon>Nitrosomonadales</taxon>
        <taxon>Thiobacillaceae</taxon>
        <taxon>Parasulfuritortus</taxon>
    </lineage>
</organism>
<dbReference type="GO" id="GO:0140662">
    <property type="term" value="F:ATP-dependent protein folding chaperone"/>
    <property type="evidence" value="ECO:0007669"/>
    <property type="project" value="InterPro"/>
</dbReference>